<dbReference type="RefSeq" id="WP_091371976.1">
    <property type="nucleotide sequence ID" value="NZ_FNDV01000002.1"/>
</dbReference>
<reference evidence="4" key="1">
    <citation type="submission" date="2016-10" db="EMBL/GenBank/DDBJ databases">
        <authorList>
            <person name="Varghese N."/>
            <person name="Submissions S."/>
        </authorList>
    </citation>
    <scope>NUCLEOTIDE SEQUENCE [LARGE SCALE GENOMIC DNA]</scope>
    <source>
        <strain evidence="4">IBRC-M 10655</strain>
    </source>
</reference>
<feature type="domain" description="ATP-grasp" evidence="2">
    <location>
        <begin position="139"/>
        <end position="363"/>
    </location>
</feature>
<dbReference type="STRING" id="504798.SAMN05421871_102798"/>
<dbReference type="GO" id="GO:0005524">
    <property type="term" value="F:ATP binding"/>
    <property type="evidence" value="ECO:0007669"/>
    <property type="project" value="UniProtKB-UniRule"/>
</dbReference>
<sequence length="436" mass="46720">MSRIILINLWADYPDTAEQPAVVPGLRLLWLAEAGDTVVVPCAVEDDFRQYLCDTLGLEPDSLRVLAWDGFLTDEAVVSEEFVSRLRTVLGDGVSWELVPCLATAGTAELAGLLDVAYPCRDFAAQRGPELLNRKSHFRRLAAGAGVPLPAGAVVSSPEALARAIPRLIERTGTVIIKQDNAGGGNGNIAVTTGTVGPLAGVREVRALGDDVDGLARSIWAETTYESSHVLTVESYHPAERMFYFEYLIGEDAIPVFLNSGTVQLAPKSDPEATSLAWVGLELPADVPAFTLASALTWSMRFAMAAAQLGYRGYINIDALQAETGELIFNESNARWGGGLALHAVGERLLGPRYADTHFVRNLRDVNPVPLNDLLKVLGDNDLLFSRQAHEGVVVLAADPALVEPAECLIIGPSQERNHALEAAFRDVVSGLSACG</sequence>
<dbReference type="PROSITE" id="PS50975">
    <property type="entry name" value="ATP_GRASP"/>
    <property type="match status" value="1"/>
</dbReference>
<evidence type="ECO:0000256" key="1">
    <source>
        <dbReference type="PROSITE-ProRule" id="PRU00409"/>
    </source>
</evidence>
<dbReference type="AlphaFoldDB" id="A0A1H0JWZ8"/>
<dbReference type="InterPro" id="IPR040754">
    <property type="entry name" value="PreAtp-grasp"/>
</dbReference>
<organism evidence="3 4">
    <name type="scientific">Actinokineospora alba</name>
    <dbReference type="NCBI Taxonomy" id="504798"/>
    <lineage>
        <taxon>Bacteria</taxon>
        <taxon>Bacillati</taxon>
        <taxon>Actinomycetota</taxon>
        <taxon>Actinomycetes</taxon>
        <taxon>Pseudonocardiales</taxon>
        <taxon>Pseudonocardiaceae</taxon>
        <taxon>Actinokineospora</taxon>
    </lineage>
</organism>
<proteinExistence type="predicted"/>
<keyword evidence="1" id="KW-0547">Nucleotide-binding</keyword>
<dbReference type="EMBL" id="FNJB01000003">
    <property type="protein sequence ID" value="SDO48206.1"/>
    <property type="molecule type" value="Genomic_DNA"/>
</dbReference>
<dbReference type="OrthoDB" id="581833at2"/>
<dbReference type="InterPro" id="IPR011761">
    <property type="entry name" value="ATP-grasp"/>
</dbReference>
<keyword evidence="4" id="KW-1185">Reference proteome</keyword>
<evidence type="ECO:0000313" key="4">
    <source>
        <dbReference type="Proteomes" id="UP000199651"/>
    </source>
</evidence>
<accession>A0A1H0JWZ8</accession>
<gene>
    <name evidence="3" type="ORF">SAMN05192558_103251</name>
</gene>
<evidence type="ECO:0000259" key="2">
    <source>
        <dbReference type="PROSITE" id="PS50975"/>
    </source>
</evidence>
<dbReference type="Gene3D" id="3.30.470.20">
    <property type="entry name" value="ATP-grasp fold, B domain"/>
    <property type="match status" value="1"/>
</dbReference>
<name>A0A1H0JWZ8_9PSEU</name>
<keyword evidence="1" id="KW-0067">ATP-binding</keyword>
<dbReference type="Pfam" id="PF18604">
    <property type="entry name" value="PreAtp-grasp"/>
    <property type="match status" value="1"/>
</dbReference>
<dbReference type="Proteomes" id="UP000199651">
    <property type="component" value="Unassembled WGS sequence"/>
</dbReference>
<dbReference type="SUPFAM" id="SSF56059">
    <property type="entry name" value="Glutathione synthetase ATP-binding domain-like"/>
    <property type="match status" value="1"/>
</dbReference>
<evidence type="ECO:0000313" key="3">
    <source>
        <dbReference type="EMBL" id="SDO48206.1"/>
    </source>
</evidence>
<protein>
    <recommendedName>
        <fullName evidence="2">ATP-grasp domain-containing protein</fullName>
    </recommendedName>
</protein>
<dbReference type="GO" id="GO:0046872">
    <property type="term" value="F:metal ion binding"/>
    <property type="evidence" value="ECO:0007669"/>
    <property type="project" value="InterPro"/>
</dbReference>